<organism evidence="1 2">
    <name type="scientific">Ktedonobacter racemifer DSM 44963</name>
    <dbReference type="NCBI Taxonomy" id="485913"/>
    <lineage>
        <taxon>Bacteria</taxon>
        <taxon>Bacillati</taxon>
        <taxon>Chloroflexota</taxon>
        <taxon>Ktedonobacteria</taxon>
        <taxon>Ktedonobacterales</taxon>
        <taxon>Ktedonobacteraceae</taxon>
        <taxon>Ktedonobacter</taxon>
    </lineage>
</organism>
<protein>
    <submittedName>
        <fullName evidence="1">Uncharacterized protein</fullName>
    </submittedName>
</protein>
<name>D6U434_KTERA</name>
<keyword evidence="2" id="KW-1185">Reference proteome</keyword>
<proteinExistence type="predicted"/>
<gene>
    <name evidence="1" type="ORF">Krac_1980</name>
</gene>
<dbReference type="AlphaFoldDB" id="D6U434"/>
<comment type="caution">
    <text evidence="1">The sequence shown here is derived from an EMBL/GenBank/DDBJ whole genome shotgun (WGS) entry which is preliminary data.</text>
</comment>
<dbReference type="EMBL" id="ADVG01000004">
    <property type="protein sequence ID" value="EFH81272.1"/>
    <property type="molecule type" value="Genomic_DNA"/>
</dbReference>
<dbReference type="InParanoid" id="D6U434"/>
<accession>D6U434</accession>
<evidence type="ECO:0000313" key="1">
    <source>
        <dbReference type="EMBL" id="EFH81272.1"/>
    </source>
</evidence>
<reference evidence="1 2" key="1">
    <citation type="journal article" date="2011" name="Stand. Genomic Sci.">
        <title>Non-contiguous finished genome sequence and contextual data of the filamentous soil bacterium Ktedonobacter racemifer type strain (SOSP1-21).</title>
        <authorList>
            <person name="Chang Y.J."/>
            <person name="Land M."/>
            <person name="Hauser L."/>
            <person name="Chertkov O."/>
            <person name="Del Rio T.G."/>
            <person name="Nolan M."/>
            <person name="Copeland A."/>
            <person name="Tice H."/>
            <person name="Cheng J.F."/>
            <person name="Lucas S."/>
            <person name="Han C."/>
            <person name="Goodwin L."/>
            <person name="Pitluck S."/>
            <person name="Ivanova N."/>
            <person name="Ovchinikova G."/>
            <person name="Pati A."/>
            <person name="Chen A."/>
            <person name="Palaniappan K."/>
            <person name="Mavromatis K."/>
            <person name="Liolios K."/>
            <person name="Brettin T."/>
            <person name="Fiebig A."/>
            <person name="Rohde M."/>
            <person name="Abt B."/>
            <person name="Goker M."/>
            <person name="Detter J.C."/>
            <person name="Woyke T."/>
            <person name="Bristow J."/>
            <person name="Eisen J.A."/>
            <person name="Markowitz V."/>
            <person name="Hugenholtz P."/>
            <person name="Kyrpides N.C."/>
            <person name="Klenk H.P."/>
            <person name="Lapidus A."/>
        </authorList>
    </citation>
    <scope>NUCLEOTIDE SEQUENCE [LARGE SCALE GENOMIC DNA]</scope>
    <source>
        <strain evidence="2">DSM 44963</strain>
    </source>
</reference>
<dbReference type="Proteomes" id="UP000004508">
    <property type="component" value="Unassembled WGS sequence"/>
</dbReference>
<sequence>MVRRLVYALWQFRCNERILALRYIHLGFPVS</sequence>
<evidence type="ECO:0000313" key="2">
    <source>
        <dbReference type="Proteomes" id="UP000004508"/>
    </source>
</evidence>